<evidence type="ECO:0000256" key="6">
    <source>
        <dbReference type="SAM" id="MobiDB-lite"/>
    </source>
</evidence>
<feature type="compositionally biased region" description="Acidic residues" evidence="6">
    <location>
        <begin position="170"/>
        <end position="179"/>
    </location>
</feature>
<feature type="compositionally biased region" description="Low complexity" evidence="6">
    <location>
        <begin position="68"/>
        <end position="81"/>
    </location>
</feature>
<keyword evidence="10" id="KW-1185">Reference proteome</keyword>
<evidence type="ECO:0000256" key="3">
    <source>
        <dbReference type="ARBA" id="ARBA00022692"/>
    </source>
</evidence>
<evidence type="ECO:0000259" key="8">
    <source>
        <dbReference type="Pfam" id="PF13396"/>
    </source>
</evidence>
<evidence type="ECO:0000313" key="10">
    <source>
        <dbReference type="Proteomes" id="UP000815698"/>
    </source>
</evidence>
<accession>A0ABM6PP25</accession>
<evidence type="ECO:0000256" key="1">
    <source>
        <dbReference type="ARBA" id="ARBA00004651"/>
    </source>
</evidence>
<keyword evidence="4 7" id="KW-1133">Transmembrane helix</keyword>
<evidence type="ECO:0000256" key="2">
    <source>
        <dbReference type="ARBA" id="ARBA00022475"/>
    </source>
</evidence>
<name>A0ABM6PP25_9MICO</name>
<dbReference type="EMBL" id="CP023482">
    <property type="protein sequence ID" value="ATH97111.1"/>
    <property type="molecule type" value="Genomic_DNA"/>
</dbReference>
<gene>
    <name evidence="9" type="ORF">COP05_08435</name>
</gene>
<dbReference type="Proteomes" id="UP000815698">
    <property type="component" value="Chromosome"/>
</dbReference>
<keyword evidence="2" id="KW-1003">Cell membrane</keyword>
<sequence length="179" mass="19782">MASMPRLILVLAYVALTVYALADVANTPESRSKGLPKLGWLLVIVFVPFLGAFLWLLAGKDRGSQSNAARAPRSRAPQRPLAPDDDPAFLAKLDQENRARRREHIQEEMRRKKREEGALGSSAAPNKPRPAPGHTPAPKDDSRITPAKGPRDYTVRDYERPEDKPTGDLEGPDDDGARR</sequence>
<feature type="region of interest" description="Disordered" evidence="6">
    <location>
        <begin position="64"/>
        <end position="179"/>
    </location>
</feature>
<feature type="domain" description="Cardiolipin synthase N-terminal" evidence="8">
    <location>
        <begin position="15"/>
        <end position="59"/>
    </location>
</feature>
<proteinExistence type="predicted"/>
<evidence type="ECO:0000256" key="7">
    <source>
        <dbReference type="SAM" id="Phobius"/>
    </source>
</evidence>
<comment type="subcellular location">
    <subcellularLocation>
        <location evidence="1">Cell membrane</location>
        <topology evidence="1">Multi-pass membrane protein</topology>
    </subcellularLocation>
</comment>
<keyword evidence="3 7" id="KW-0812">Transmembrane</keyword>
<keyword evidence="5 7" id="KW-0472">Membrane</keyword>
<evidence type="ECO:0000313" key="9">
    <source>
        <dbReference type="EMBL" id="ATH97111.1"/>
    </source>
</evidence>
<reference evidence="9 10" key="1">
    <citation type="journal article" date="2016" name="Int. J. Syst. Evol. Microbiol.">
        <title>Dermabacter jinjuensis sp. nov., a novel species of the genus Dermabacter isolated from a clinical specimen.</title>
        <authorList>
            <person name="Park Y.K."/>
            <person name="Lee K.M."/>
            <person name="Lee W.K."/>
            <person name="Cho M.J."/>
            <person name="Lee H.S."/>
            <person name="Cho Y.G."/>
            <person name="Lee Y.C."/>
            <person name="Lee W.K."/>
            <person name="Seong W.K."/>
            <person name="Hwang K.J."/>
        </authorList>
    </citation>
    <scope>NUCLEOTIDE SEQUENCE [LARGE SCALE GENOMIC DNA]</scope>
    <source>
        <strain evidence="9 10">32T</strain>
    </source>
</reference>
<feature type="compositionally biased region" description="Basic and acidic residues" evidence="6">
    <location>
        <begin position="137"/>
        <end position="167"/>
    </location>
</feature>
<dbReference type="Pfam" id="PF13396">
    <property type="entry name" value="PLDc_N"/>
    <property type="match status" value="1"/>
</dbReference>
<feature type="transmembrane region" description="Helical" evidence="7">
    <location>
        <begin position="38"/>
        <end position="58"/>
    </location>
</feature>
<evidence type="ECO:0000256" key="4">
    <source>
        <dbReference type="ARBA" id="ARBA00022989"/>
    </source>
</evidence>
<protein>
    <recommendedName>
        <fullName evidence="8">Cardiolipin synthase N-terminal domain-containing protein</fullName>
    </recommendedName>
</protein>
<evidence type="ECO:0000256" key="5">
    <source>
        <dbReference type="ARBA" id="ARBA00023136"/>
    </source>
</evidence>
<organism evidence="9 10">
    <name type="scientific">Dermabacter jinjuensis</name>
    <dbReference type="NCBI Taxonomy" id="1667168"/>
    <lineage>
        <taxon>Bacteria</taxon>
        <taxon>Bacillati</taxon>
        <taxon>Actinomycetota</taxon>
        <taxon>Actinomycetes</taxon>
        <taxon>Micrococcales</taxon>
        <taxon>Dermabacteraceae</taxon>
        <taxon>Dermabacter</taxon>
    </lineage>
</organism>
<dbReference type="InterPro" id="IPR027379">
    <property type="entry name" value="CLS_N"/>
</dbReference>
<feature type="compositionally biased region" description="Basic and acidic residues" evidence="6">
    <location>
        <begin position="93"/>
        <end position="117"/>
    </location>
</feature>